<gene>
    <name evidence="12" type="ORF">S03H2_41668</name>
</gene>
<evidence type="ECO:0000256" key="5">
    <source>
        <dbReference type="ARBA" id="ARBA00022840"/>
    </source>
</evidence>
<evidence type="ECO:0000256" key="2">
    <source>
        <dbReference type="ARBA" id="ARBA00022692"/>
    </source>
</evidence>
<comment type="caution">
    <text evidence="12">The sequence shown here is derived from an EMBL/GenBank/DDBJ whole genome shotgun (WGS) entry which is preliminary data.</text>
</comment>
<evidence type="ECO:0000313" key="12">
    <source>
        <dbReference type="EMBL" id="GAH71814.1"/>
    </source>
</evidence>
<feature type="domain" description="Cation-transporting P-type ATPase C-terminal" evidence="11">
    <location>
        <begin position="236"/>
        <end position="273"/>
    </location>
</feature>
<keyword evidence="8 10" id="KW-1133">Transmembrane helix</keyword>
<dbReference type="FunFam" id="3.40.50.1000:FF:000083">
    <property type="entry name" value="Sodium/potassium-transporting ATPase subunit alpha"/>
    <property type="match status" value="1"/>
</dbReference>
<feature type="transmembrane region" description="Helical" evidence="10">
    <location>
        <begin position="204"/>
        <end position="227"/>
    </location>
</feature>
<keyword evidence="9 10" id="KW-0472">Membrane</keyword>
<evidence type="ECO:0000259" key="11">
    <source>
        <dbReference type="Pfam" id="PF00689"/>
    </source>
</evidence>
<keyword evidence="2 10" id="KW-0812">Transmembrane</keyword>
<dbReference type="GO" id="GO:0005886">
    <property type="term" value="C:plasma membrane"/>
    <property type="evidence" value="ECO:0007669"/>
    <property type="project" value="TreeGrafter"/>
</dbReference>
<comment type="subcellular location">
    <subcellularLocation>
        <location evidence="1">Membrane</location>
        <topology evidence="1">Multi-pass membrane protein</topology>
    </subcellularLocation>
</comment>
<keyword evidence="3" id="KW-0479">Metal-binding</keyword>
<dbReference type="NCBIfam" id="TIGR01494">
    <property type="entry name" value="ATPase_P-type"/>
    <property type="match status" value="1"/>
</dbReference>
<dbReference type="InterPro" id="IPR023214">
    <property type="entry name" value="HAD_sf"/>
</dbReference>
<feature type="non-terminal residue" evidence="12">
    <location>
        <position position="273"/>
    </location>
</feature>
<dbReference type="InterPro" id="IPR006068">
    <property type="entry name" value="ATPase_P-typ_cation-transptr_C"/>
</dbReference>
<dbReference type="Pfam" id="PF00702">
    <property type="entry name" value="Hydrolase"/>
    <property type="match status" value="1"/>
</dbReference>
<keyword evidence="6" id="KW-0460">Magnesium</keyword>
<dbReference type="SUPFAM" id="SSF81660">
    <property type="entry name" value="Metal cation-transporting ATPase, ATP-binding domain N"/>
    <property type="match status" value="1"/>
</dbReference>
<protein>
    <recommendedName>
        <fullName evidence="11">Cation-transporting P-type ATPase C-terminal domain-containing protein</fullName>
    </recommendedName>
</protein>
<evidence type="ECO:0000256" key="6">
    <source>
        <dbReference type="ARBA" id="ARBA00022842"/>
    </source>
</evidence>
<dbReference type="Pfam" id="PF00689">
    <property type="entry name" value="Cation_ATPase_C"/>
    <property type="match status" value="1"/>
</dbReference>
<dbReference type="GO" id="GO:0005524">
    <property type="term" value="F:ATP binding"/>
    <property type="evidence" value="ECO:0007669"/>
    <property type="project" value="UniProtKB-KW"/>
</dbReference>
<dbReference type="Gene3D" id="3.40.50.1000">
    <property type="entry name" value="HAD superfamily/HAD-like"/>
    <property type="match status" value="1"/>
</dbReference>
<sequence length="273" mass="29393">NEQLANEVLRVLAFAYKVLPDNLTEYPPELIESDLIFVGLAGMIDPPRDEVSDAIQVAFDAGIDIKMITGDQPLTAKAVAYEVGLTSKEGEVITGTMMNSMDDDSLEKSLETTSVYARVAPEHKVRLVNSLQKKGHIVAMTGDGVNDAPAVKHADIGISMGIRGTDVTKEASDMVLADDNFATIIAAVDEGRAIYANIKKFVRYLLAANTSEVLVIFIAAMMGLQIFEHGTLVSVLPLTAIQILWINVVTDGLPAIALGVDPPDPDVMKYPPR</sequence>
<organism evidence="12">
    <name type="scientific">marine sediment metagenome</name>
    <dbReference type="NCBI Taxonomy" id="412755"/>
    <lineage>
        <taxon>unclassified sequences</taxon>
        <taxon>metagenomes</taxon>
        <taxon>ecological metagenomes</taxon>
    </lineage>
</organism>
<dbReference type="Gene3D" id="1.20.1110.10">
    <property type="entry name" value="Calcium-transporting ATPase, transmembrane domain"/>
    <property type="match status" value="1"/>
</dbReference>
<reference evidence="12" key="1">
    <citation type="journal article" date="2014" name="Front. Microbiol.">
        <title>High frequency of phylogenetically diverse reductive dehalogenase-homologous genes in deep subseafloor sedimentary metagenomes.</title>
        <authorList>
            <person name="Kawai M."/>
            <person name="Futagami T."/>
            <person name="Toyoda A."/>
            <person name="Takaki Y."/>
            <person name="Nishi S."/>
            <person name="Hori S."/>
            <person name="Arai W."/>
            <person name="Tsubouchi T."/>
            <person name="Morono Y."/>
            <person name="Uchiyama I."/>
            <person name="Ito T."/>
            <person name="Fujiyama A."/>
            <person name="Inagaki F."/>
            <person name="Takami H."/>
        </authorList>
    </citation>
    <scope>NUCLEOTIDE SEQUENCE</scope>
    <source>
        <strain evidence="12">Expedition CK06-06</strain>
    </source>
</reference>
<dbReference type="GO" id="GO:0005388">
    <property type="term" value="F:P-type calcium transporter activity"/>
    <property type="evidence" value="ECO:0007669"/>
    <property type="project" value="TreeGrafter"/>
</dbReference>
<proteinExistence type="predicted"/>
<evidence type="ECO:0000256" key="9">
    <source>
        <dbReference type="ARBA" id="ARBA00023136"/>
    </source>
</evidence>
<dbReference type="GO" id="GO:0046872">
    <property type="term" value="F:metal ion binding"/>
    <property type="evidence" value="ECO:0007669"/>
    <property type="project" value="UniProtKB-KW"/>
</dbReference>
<feature type="transmembrane region" description="Helical" evidence="10">
    <location>
        <begin position="239"/>
        <end position="260"/>
    </location>
</feature>
<dbReference type="InterPro" id="IPR036412">
    <property type="entry name" value="HAD-like_sf"/>
</dbReference>
<dbReference type="PRINTS" id="PR00119">
    <property type="entry name" value="CATATPASE"/>
</dbReference>
<dbReference type="PRINTS" id="PR00120">
    <property type="entry name" value="HATPASE"/>
</dbReference>
<dbReference type="Gene3D" id="3.40.1110.10">
    <property type="entry name" value="Calcium-transporting ATPase, cytoplasmic domain N"/>
    <property type="match status" value="1"/>
</dbReference>
<evidence type="ECO:0000256" key="3">
    <source>
        <dbReference type="ARBA" id="ARBA00022723"/>
    </source>
</evidence>
<dbReference type="InterPro" id="IPR001757">
    <property type="entry name" value="P_typ_ATPase"/>
</dbReference>
<dbReference type="InterPro" id="IPR023299">
    <property type="entry name" value="ATPase_P-typ_cyto_dom_N"/>
</dbReference>
<evidence type="ECO:0000256" key="1">
    <source>
        <dbReference type="ARBA" id="ARBA00004141"/>
    </source>
</evidence>
<dbReference type="SUPFAM" id="SSF56784">
    <property type="entry name" value="HAD-like"/>
    <property type="match status" value="1"/>
</dbReference>
<dbReference type="PANTHER" id="PTHR24093:SF506">
    <property type="entry name" value="CATION-TRANSPORTING ATPASE PMA1"/>
    <property type="match status" value="1"/>
</dbReference>
<keyword evidence="4" id="KW-0547">Nucleotide-binding</keyword>
<dbReference type="GO" id="GO:0016887">
    <property type="term" value="F:ATP hydrolysis activity"/>
    <property type="evidence" value="ECO:0007669"/>
    <property type="project" value="InterPro"/>
</dbReference>
<feature type="non-terminal residue" evidence="12">
    <location>
        <position position="1"/>
    </location>
</feature>
<evidence type="ECO:0000256" key="8">
    <source>
        <dbReference type="ARBA" id="ARBA00022989"/>
    </source>
</evidence>
<dbReference type="EMBL" id="BARU01025895">
    <property type="protein sequence ID" value="GAH71814.1"/>
    <property type="molecule type" value="Genomic_DNA"/>
</dbReference>
<evidence type="ECO:0000256" key="10">
    <source>
        <dbReference type="SAM" id="Phobius"/>
    </source>
</evidence>
<dbReference type="PANTHER" id="PTHR24093">
    <property type="entry name" value="CATION TRANSPORTING ATPASE"/>
    <property type="match status" value="1"/>
</dbReference>
<name>X1J0D9_9ZZZZ</name>
<keyword evidence="5" id="KW-0067">ATP-binding</keyword>
<evidence type="ECO:0000256" key="7">
    <source>
        <dbReference type="ARBA" id="ARBA00022967"/>
    </source>
</evidence>
<dbReference type="AlphaFoldDB" id="X1J0D9"/>
<accession>X1J0D9</accession>
<keyword evidence="7" id="KW-1278">Translocase</keyword>
<evidence type="ECO:0000256" key="4">
    <source>
        <dbReference type="ARBA" id="ARBA00022741"/>
    </source>
</evidence>